<organism evidence="2 3">
    <name type="scientific">Ancylostoma caninum</name>
    <name type="common">Dog hookworm</name>
    <dbReference type="NCBI Taxonomy" id="29170"/>
    <lineage>
        <taxon>Eukaryota</taxon>
        <taxon>Metazoa</taxon>
        <taxon>Ecdysozoa</taxon>
        <taxon>Nematoda</taxon>
        <taxon>Chromadorea</taxon>
        <taxon>Rhabditida</taxon>
        <taxon>Rhabditina</taxon>
        <taxon>Rhabditomorpha</taxon>
        <taxon>Strongyloidea</taxon>
        <taxon>Ancylostomatidae</taxon>
        <taxon>Ancylostomatinae</taxon>
        <taxon>Ancylostoma</taxon>
    </lineage>
</organism>
<protein>
    <recommendedName>
        <fullName evidence="1">Abnormal cell migration protein 18-like fibronectin type I domain-containing protein</fullName>
    </recommendedName>
</protein>
<accession>A0A368FTD4</accession>
<dbReference type="EMBL" id="JOJR01000804">
    <property type="protein sequence ID" value="RCN34269.1"/>
    <property type="molecule type" value="Genomic_DNA"/>
</dbReference>
<evidence type="ECO:0000313" key="3">
    <source>
        <dbReference type="Proteomes" id="UP000252519"/>
    </source>
</evidence>
<proteinExistence type="predicted"/>
<evidence type="ECO:0000313" key="2">
    <source>
        <dbReference type="EMBL" id="RCN34269.1"/>
    </source>
</evidence>
<reference evidence="2 3" key="1">
    <citation type="submission" date="2014-10" db="EMBL/GenBank/DDBJ databases">
        <title>Draft genome of the hookworm Ancylostoma caninum.</title>
        <authorList>
            <person name="Mitreva M."/>
        </authorList>
    </citation>
    <scope>NUCLEOTIDE SEQUENCE [LARGE SCALE GENOMIC DNA]</scope>
    <source>
        <strain evidence="2 3">Baltimore</strain>
    </source>
</reference>
<dbReference type="Pfam" id="PF23003">
    <property type="entry name" value="Fn1_2"/>
    <property type="match status" value="1"/>
</dbReference>
<feature type="domain" description="Abnormal cell migration protein 18-like fibronectin type I" evidence="1">
    <location>
        <begin position="101"/>
        <end position="164"/>
    </location>
</feature>
<dbReference type="Proteomes" id="UP000252519">
    <property type="component" value="Unassembled WGS sequence"/>
</dbReference>
<keyword evidence="3" id="KW-1185">Reference proteome</keyword>
<dbReference type="InterPro" id="IPR055119">
    <property type="entry name" value="Mig18_Fn1"/>
</dbReference>
<dbReference type="AlphaFoldDB" id="A0A368FTD4"/>
<name>A0A368FTD4_ANCCA</name>
<gene>
    <name evidence="2" type="ORF">ANCCAN_19896</name>
</gene>
<sequence length="175" mass="19812">LLSRCTRYANGTVSINREGLPAPTNFKNNLRPVEVLGPMWKKFQGLGRLRPVEVLGPMWKKFQGLGRLLQSEAEPDRKATMVAPSVFRSEVKSVKDQPSITCVSKGVVYHPEETWISENKFTKKCTPDGSVIILNCLMDDKTTINVNTELKLGRNTYKCYRNKAEGRVYFEVVSE</sequence>
<feature type="non-terminal residue" evidence="2">
    <location>
        <position position="1"/>
    </location>
</feature>
<comment type="caution">
    <text evidence="2">The sequence shown here is derived from an EMBL/GenBank/DDBJ whole genome shotgun (WGS) entry which is preliminary data.</text>
</comment>
<dbReference type="OrthoDB" id="5830620at2759"/>
<evidence type="ECO:0000259" key="1">
    <source>
        <dbReference type="Pfam" id="PF23003"/>
    </source>
</evidence>